<dbReference type="InterPro" id="IPR027417">
    <property type="entry name" value="P-loop_NTPase"/>
</dbReference>
<sequence>MNKIIEVKHFTKRYGGFTAVDDISFTVDEGSIFAFLGPNGAGKTTTISTLCTILDKTEGDIKINGHDVAKEKALVRKDIGIVFQDSTLDAKMTVEENLKYHCAFYKVPKNEVANRIDFALDLVELEDWKRAVVGSLSGGMKRRVEIARGLVHYPKVLFLDEPTTGLDPQTRANVWAYIRKLQKQKNITIFLTTHYMDEAEVCSKIVVMDHGKIIAHDTPENLKKQYTSIEVTAVCSESEMLQNELINRSVPYHTNENTIIFQTKQPSEVLEILSECKEKIIDFEVKKGTLNDVFLAITGKEIRE</sequence>
<dbReference type="AlphaFoldDB" id="A0A926E609"/>
<dbReference type="PROSITE" id="PS50893">
    <property type="entry name" value="ABC_TRANSPORTER_2"/>
    <property type="match status" value="1"/>
</dbReference>
<dbReference type="PANTHER" id="PTHR42711:SF18">
    <property type="entry name" value="ABC TRANSPORTER, ATP-BINDING PROTEIN"/>
    <property type="match status" value="1"/>
</dbReference>
<dbReference type="RefSeq" id="WP_249294823.1">
    <property type="nucleotide sequence ID" value="NZ_JACRSV010000002.1"/>
</dbReference>
<feature type="domain" description="ABC transporter" evidence="4">
    <location>
        <begin position="5"/>
        <end position="235"/>
    </location>
</feature>
<reference evidence="5" key="1">
    <citation type="submission" date="2020-08" db="EMBL/GenBank/DDBJ databases">
        <title>Genome public.</title>
        <authorList>
            <person name="Liu C."/>
            <person name="Sun Q."/>
        </authorList>
    </citation>
    <scope>NUCLEOTIDE SEQUENCE</scope>
    <source>
        <strain evidence="5">NSJ-33</strain>
    </source>
</reference>
<dbReference type="GO" id="GO:0016887">
    <property type="term" value="F:ATP hydrolysis activity"/>
    <property type="evidence" value="ECO:0007669"/>
    <property type="project" value="InterPro"/>
</dbReference>
<accession>A0A926E609</accession>
<dbReference type="EMBL" id="JACRSV010000002">
    <property type="protein sequence ID" value="MBC8559841.1"/>
    <property type="molecule type" value="Genomic_DNA"/>
</dbReference>
<dbReference type="GO" id="GO:0005524">
    <property type="term" value="F:ATP binding"/>
    <property type="evidence" value="ECO:0007669"/>
    <property type="project" value="UniProtKB-KW"/>
</dbReference>
<keyword evidence="6" id="KW-1185">Reference proteome</keyword>
<keyword evidence="2" id="KW-0547">Nucleotide-binding</keyword>
<dbReference type="PANTHER" id="PTHR42711">
    <property type="entry name" value="ABC TRANSPORTER ATP-BINDING PROTEIN"/>
    <property type="match status" value="1"/>
</dbReference>
<evidence type="ECO:0000256" key="1">
    <source>
        <dbReference type="ARBA" id="ARBA00022448"/>
    </source>
</evidence>
<dbReference type="SUPFAM" id="SSF52540">
    <property type="entry name" value="P-loop containing nucleoside triphosphate hydrolases"/>
    <property type="match status" value="1"/>
</dbReference>
<protein>
    <submittedName>
        <fullName evidence="5">ABC transporter ATP-binding protein</fullName>
    </submittedName>
</protein>
<name>A0A926E609_9FIRM</name>
<gene>
    <name evidence="5" type="ORF">H8710_07125</name>
</gene>
<evidence type="ECO:0000313" key="5">
    <source>
        <dbReference type="EMBL" id="MBC8559841.1"/>
    </source>
</evidence>
<dbReference type="InterPro" id="IPR017871">
    <property type="entry name" value="ABC_transporter-like_CS"/>
</dbReference>
<dbReference type="Pfam" id="PF00005">
    <property type="entry name" value="ABC_tran"/>
    <property type="match status" value="1"/>
</dbReference>
<keyword evidence="3 5" id="KW-0067">ATP-binding</keyword>
<dbReference type="SMART" id="SM00382">
    <property type="entry name" value="AAA"/>
    <property type="match status" value="1"/>
</dbReference>
<evidence type="ECO:0000259" key="4">
    <source>
        <dbReference type="PROSITE" id="PS50893"/>
    </source>
</evidence>
<proteinExistence type="predicted"/>
<evidence type="ECO:0000256" key="2">
    <source>
        <dbReference type="ARBA" id="ARBA00022741"/>
    </source>
</evidence>
<dbReference type="InterPro" id="IPR050763">
    <property type="entry name" value="ABC_transporter_ATP-binding"/>
</dbReference>
<dbReference type="Proteomes" id="UP000610760">
    <property type="component" value="Unassembled WGS sequence"/>
</dbReference>
<dbReference type="InterPro" id="IPR003439">
    <property type="entry name" value="ABC_transporter-like_ATP-bd"/>
</dbReference>
<dbReference type="Gene3D" id="3.40.50.300">
    <property type="entry name" value="P-loop containing nucleotide triphosphate hydrolases"/>
    <property type="match status" value="1"/>
</dbReference>
<comment type="caution">
    <text evidence="5">The sequence shown here is derived from an EMBL/GenBank/DDBJ whole genome shotgun (WGS) entry which is preliminary data.</text>
</comment>
<organism evidence="5 6">
    <name type="scientific">Fumia xinanensis</name>
    <dbReference type="NCBI Taxonomy" id="2763659"/>
    <lineage>
        <taxon>Bacteria</taxon>
        <taxon>Bacillati</taxon>
        <taxon>Bacillota</taxon>
        <taxon>Clostridia</taxon>
        <taxon>Eubacteriales</taxon>
        <taxon>Oscillospiraceae</taxon>
        <taxon>Fumia</taxon>
    </lineage>
</organism>
<keyword evidence="1" id="KW-0813">Transport</keyword>
<evidence type="ECO:0000313" key="6">
    <source>
        <dbReference type="Proteomes" id="UP000610760"/>
    </source>
</evidence>
<evidence type="ECO:0000256" key="3">
    <source>
        <dbReference type="ARBA" id="ARBA00022840"/>
    </source>
</evidence>
<dbReference type="InterPro" id="IPR003593">
    <property type="entry name" value="AAA+_ATPase"/>
</dbReference>
<dbReference type="PROSITE" id="PS00211">
    <property type="entry name" value="ABC_TRANSPORTER_1"/>
    <property type="match status" value="1"/>
</dbReference>